<dbReference type="AlphaFoldDB" id="A0A7G5IGE7"/>
<dbReference type="Pfam" id="PF00533">
    <property type="entry name" value="BRCT"/>
    <property type="match status" value="1"/>
</dbReference>
<sequence length="315" mass="35604">MDHEKGITNARARYFDPESVSFFRSSANRRKRQTYWAGFLSGVLASKRLEDEEIPSLIAEASHFAEFFNDPDARDLSEDLNHLCFESREDVLEQIQEIINSTMSTVMSEQQIESIDEVNEFLGFCAGIACDGRLHPKEIDAIVTRFNESEVIEQHPIFENLKYSVFRSMQDGKLTEAEINEILEWLVKLTGDGYSDTGISSIGKVIDLPQMIVEANNINFAQSCFVLTGPLRMGPRSYIVSSIEKCGGIFHANISKKTQYLIVAGNASPDWAATHYGRKIEKVLEYRSKGVKISFVSEYAFEEALRSMLKSADQH</sequence>
<dbReference type="CDD" id="cd17748">
    <property type="entry name" value="BRCT_DNA_ligase_like"/>
    <property type="match status" value="1"/>
</dbReference>
<evidence type="ECO:0000259" key="1">
    <source>
        <dbReference type="PROSITE" id="PS50172"/>
    </source>
</evidence>
<dbReference type="InterPro" id="IPR001357">
    <property type="entry name" value="BRCT_dom"/>
</dbReference>
<keyword evidence="3" id="KW-1185">Reference proteome</keyword>
<proteinExistence type="predicted"/>
<accession>A0A7G5IGE7</accession>
<dbReference type="SUPFAM" id="SSF52113">
    <property type="entry name" value="BRCT domain"/>
    <property type="match status" value="1"/>
</dbReference>
<dbReference type="PROSITE" id="PS50172">
    <property type="entry name" value="BRCT"/>
    <property type="match status" value="1"/>
</dbReference>
<evidence type="ECO:0000313" key="2">
    <source>
        <dbReference type="EMBL" id="QMW22439.1"/>
    </source>
</evidence>
<dbReference type="Proteomes" id="UP000515292">
    <property type="component" value="Chromosome"/>
</dbReference>
<gene>
    <name evidence="2" type="ORF">H3309_14005</name>
</gene>
<dbReference type="KEGG" id="sand:H3309_14005"/>
<evidence type="ECO:0000313" key="3">
    <source>
        <dbReference type="Proteomes" id="UP000515292"/>
    </source>
</evidence>
<name>A0A7G5IGE7_9SPHN</name>
<feature type="domain" description="BRCT" evidence="1">
    <location>
        <begin position="215"/>
        <end position="307"/>
    </location>
</feature>
<dbReference type="InterPro" id="IPR036420">
    <property type="entry name" value="BRCT_dom_sf"/>
</dbReference>
<organism evidence="2 3">
    <name type="scientific">Sandaracinobacteroides saxicola</name>
    <dbReference type="NCBI Taxonomy" id="2759707"/>
    <lineage>
        <taxon>Bacteria</taxon>
        <taxon>Pseudomonadati</taxon>
        <taxon>Pseudomonadota</taxon>
        <taxon>Alphaproteobacteria</taxon>
        <taxon>Sphingomonadales</taxon>
        <taxon>Sphingosinicellaceae</taxon>
        <taxon>Sandaracinobacteroides</taxon>
    </lineage>
</organism>
<dbReference type="Gene3D" id="3.40.50.10190">
    <property type="entry name" value="BRCT domain"/>
    <property type="match status" value="1"/>
</dbReference>
<reference evidence="2 3" key="1">
    <citation type="submission" date="2020-07" db="EMBL/GenBank/DDBJ databases">
        <title>Complete genome sequence for Sandaracinobacter sp. M6.</title>
        <authorList>
            <person name="Tang Y."/>
            <person name="Liu Q."/>
            <person name="Guo Z."/>
            <person name="Lei P."/>
            <person name="Huang B."/>
        </authorList>
    </citation>
    <scope>NUCLEOTIDE SEQUENCE [LARGE SCALE GENOMIC DNA]</scope>
    <source>
        <strain evidence="2 3">M6</strain>
    </source>
</reference>
<dbReference type="RefSeq" id="WP_182295340.1">
    <property type="nucleotide sequence ID" value="NZ_CP059851.1"/>
</dbReference>
<dbReference type="EMBL" id="CP059851">
    <property type="protein sequence ID" value="QMW22439.1"/>
    <property type="molecule type" value="Genomic_DNA"/>
</dbReference>
<protein>
    <submittedName>
        <fullName evidence="2">BRCT domain-containing protein</fullName>
    </submittedName>
</protein>